<feature type="compositionally biased region" description="Basic residues" evidence="1">
    <location>
        <begin position="1"/>
        <end position="10"/>
    </location>
</feature>
<evidence type="ECO:0000313" key="2">
    <source>
        <dbReference type="EMBL" id="KKL25034.1"/>
    </source>
</evidence>
<accession>A0A0F9BSU0</accession>
<dbReference type="EMBL" id="LAZR01036368">
    <property type="protein sequence ID" value="KKL25034.1"/>
    <property type="molecule type" value="Genomic_DNA"/>
</dbReference>
<evidence type="ECO:0000256" key="1">
    <source>
        <dbReference type="SAM" id="MobiDB-lite"/>
    </source>
</evidence>
<protein>
    <submittedName>
        <fullName evidence="2">Uncharacterized protein</fullName>
    </submittedName>
</protein>
<organism evidence="2">
    <name type="scientific">marine sediment metagenome</name>
    <dbReference type="NCBI Taxonomy" id="412755"/>
    <lineage>
        <taxon>unclassified sequences</taxon>
        <taxon>metagenomes</taxon>
        <taxon>ecological metagenomes</taxon>
    </lineage>
</organism>
<comment type="caution">
    <text evidence="2">The sequence shown here is derived from an EMBL/GenBank/DDBJ whole genome shotgun (WGS) entry which is preliminary data.</text>
</comment>
<gene>
    <name evidence="2" type="ORF">LCGC14_2409360</name>
</gene>
<reference evidence="2" key="1">
    <citation type="journal article" date="2015" name="Nature">
        <title>Complex archaea that bridge the gap between prokaryotes and eukaryotes.</title>
        <authorList>
            <person name="Spang A."/>
            <person name="Saw J.H."/>
            <person name="Jorgensen S.L."/>
            <person name="Zaremba-Niedzwiedzka K."/>
            <person name="Martijn J."/>
            <person name="Lind A.E."/>
            <person name="van Eijk R."/>
            <person name="Schleper C."/>
            <person name="Guy L."/>
            <person name="Ettema T.J."/>
        </authorList>
    </citation>
    <scope>NUCLEOTIDE SEQUENCE</scope>
</reference>
<proteinExistence type="predicted"/>
<sequence length="86" mass="9584">MTTSKKKRKPPIPNPKPKAPVRQLPGKPKVPPISYTVTTVNVGELVGAINELITGKFTKKVFFDIINTTFIPNFAEPEKKNPKDKK</sequence>
<name>A0A0F9BSU0_9ZZZZ</name>
<feature type="region of interest" description="Disordered" evidence="1">
    <location>
        <begin position="1"/>
        <end position="32"/>
    </location>
</feature>
<dbReference type="AlphaFoldDB" id="A0A0F9BSU0"/>